<sequence length="109" mass="12344">MLEQHRAYHGLVLAGSELFVVGGFDGTDYFPHTRSCNMDTLKWEDRGAMDEHRCYVRACVYDKNHIFAAGGFNRSTRRINGVEGANVQQARDHPIIPLLVKYDESDATL</sequence>
<dbReference type="WBParaSite" id="MBELARI_LOCUS1773">
    <property type="protein sequence ID" value="MBELARI_LOCUS1773"/>
    <property type="gene ID" value="MBELARI_LOCUS1773"/>
</dbReference>
<organism evidence="2 3">
    <name type="scientific">Mesorhabditis belari</name>
    <dbReference type="NCBI Taxonomy" id="2138241"/>
    <lineage>
        <taxon>Eukaryota</taxon>
        <taxon>Metazoa</taxon>
        <taxon>Ecdysozoa</taxon>
        <taxon>Nematoda</taxon>
        <taxon>Chromadorea</taxon>
        <taxon>Rhabditida</taxon>
        <taxon>Rhabditina</taxon>
        <taxon>Rhabditomorpha</taxon>
        <taxon>Rhabditoidea</taxon>
        <taxon>Rhabditidae</taxon>
        <taxon>Mesorhabditinae</taxon>
        <taxon>Mesorhabditis</taxon>
    </lineage>
</organism>
<name>A0AAF3EUH4_9BILA</name>
<accession>A0AAF3EUH4</accession>
<evidence type="ECO:0008006" key="4">
    <source>
        <dbReference type="Google" id="ProtNLM"/>
    </source>
</evidence>
<dbReference type="InterPro" id="IPR015915">
    <property type="entry name" value="Kelch-typ_b-propeller"/>
</dbReference>
<dbReference type="InterPro" id="IPR006652">
    <property type="entry name" value="Kelch_1"/>
</dbReference>
<dbReference type="SMART" id="SM00612">
    <property type="entry name" value="Kelch"/>
    <property type="match status" value="1"/>
</dbReference>
<dbReference type="SUPFAM" id="SSF117281">
    <property type="entry name" value="Kelch motif"/>
    <property type="match status" value="1"/>
</dbReference>
<keyword evidence="1" id="KW-0880">Kelch repeat</keyword>
<dbReference type="Gene3D" id="2.120.10.80">
    <property type="entry name" value="Kelch-type beta propeller"/>
    <property type="match status" value="1"/>
</dbReference>
<evidence type="ECO:0000256" key="1">
    <source>
        <dbReference type="ARBA" id="ARBA00022441"/>
    </source>
</evidence>
<proteinExistence type="predicted"/>
<evidence type="ECO:0000313" key="2">
    <source>
        <dbReference type="Proteomes" id="UP000887575"/>
    </source>
</evidence>
<keyword evidence="2" id="KW-1185">Reference proteome</keyword>
<reference evidence="3" key="1">
    <citation type="submission" date="2024-02" db="UniProtKB">
        <authorList>
            <consortium name="WormBaseParasite"/>
        </authorList>
    </citation>
    <scope>IDENTIFICATION</scope>
</reference>
<dbReference type="AlphaFoldDB" id="A0AAF3EUH4"/>
<protein>
    <recommendedName>
        <fullName evidence="4">Kelch repeat protein</fullName>
    </recommendedName>
</protein>
<dbReference type="Proteomes" id="UP000887575">
    <property type="component" value="Unassembled WGS sequence"/>
</dbReference>
<evidence type="ECO:0000313" key="3">
    <source>
        <dbReference type="WBParaSite" id="MBELARI_LOCUS1773"/>
    </source>
</evidence>